<dbReference type="Pfam" id="PF12706">
    <property type="entry name" value="Lactamase_B_2"/>
    <property type="match status" value="1"/>
</dbReference>
<dbReference type="AlphaFoldDB" id="A0A2X0MJG1"/>
<keyword evidence="3" id="KW-1185">Reference proteome</keyword>
<dbReference type="InterPro" id="IPR001279">
    <property type="entry name" value="Metallo-B-lactamas"/>
</dbReference>
<dbReference type="GO" id="GO:0070291">
    <property type="term" value="P:N-acylethanolamine metabolic process"/>
    <property type="evidence" value="ECO:0007669"/>
    <property type="project" value="TreeGrafter"/>
</dbReference>
<dbReference type="Gene3D" id="3.60.15.10">
    <property type="entry name" value="Ribonuclease Z/Hydroxyacylglutathione hydrolase-like"/>
    <property type="match status" value="1"/>
</dbReference>
<protein>
    <submittedName>
        <fullName evidence="2">BQ5605_C002g01045 protein</fullName>
    </submittedName>
</protein>
<dbReference type="GO" id="GO:0005737">
    <property type="term" value="C:cytoplasm"/>
    <property type="evidence" value="ECO:0007669"/>
    <property type="project" value="TreeGrafter"/>
</dbReference>
<evidence type="ECO:0000259" key="1">
    <source>
        <dbReference type="Pfam" id="PF12706"/>
    </source>
</evidence>
<dbReference type="PANTHER" id="PTHR15032">
    <property type="entry name" value="N-ACYL-PHOSPHATIDYLETHANOLAMINE-HYDROLYZING PHOSPHOLIPASE D"/>
    <property type="match status" value="1"/>
</dbReference>
<evidence type="ECO:0000313" key="3">
    <source>
        <dbReference type="Proteomes" id="UP000249464"/>
    </source>
</evidence>
<reference evidence="2 3" key="1">
    <citation type="submission" date="2016-11" db="EMBL/GenBank/DDBJ databases">
        <authorList>
            <person name="Jaros S."/>
            <person name="Januszkiewicz K."/>
            <person name="Wedrychowicz H."/>
        </authorList>
    </citation>
    <scope>NUCLEOTIDE SEQUENCE [LARGE SCALE GENOMIC DNA]</scope>
</reference>
<organism evidence="2 3">
    <name type="scientific">Microbotryum silenes-dioicae</name>
    <dbReference type="NCBI Taxonomy" id="796604"/>
    <lineage>
        <taxon>Eukaryota</taxon>
        <taxon>Fungi</taxon>
        <taxon>Dikarya</taxon>
        <taxon>Basidiomycota</taxon>
        <taxon>Pucciniomycotina</taxon>
        <taxon>Microbotryomycetes</taxon>
        <taxon>Microbotryales</taxon>
        <taxon>Microbotryaceae</taxon>
        <taxon>Microbotryum</taxon>
    </lineage>
</organism>
<name>A0A2X0MJG1_9BASI</name>
<accession>A0A2X0MJG1</accession>
<proteinExistence type="predicted"/>
<dbReference type="GO" id="GO:0070292">
    <property type="term" value="P:N-acylphosphatidylethanolamine metabolic process"/>
    <property type="evidence" value="ECO:0007669"/>
    <property type="project" value="TreeGrafter"/>
</dbReference>
<sequence>MSFRHLYHNLRFKTVLKTATATMMTAVSLPVLVSLPSNPSYSTEPLSEGETYLSTQHHKKGGGFVNPWASFSDLGMGPMVLVNMWRDWKKVKIPPLEELPPFVGDVDWGKGRTDWKDKIKATWLGHACYVVEFPSTVEGAKRGPRVLFDPIFSQRCSPSQYVGPARVTKPPIELSQLPEIDAVIISHNHYDHLDLDTLRHIHSSQAPGSVHFFAPLGNKDWFKSNIGTKEEEVTELDWWGERELVMQIGDNGQKEKLRVVCTPCQHVSTERLFWAWGIRSSDDAGLSQFTGRSPFDRNATLWASWAVVAQKGRVWFGGDTGYKAVPRGAKPEHEAGLPTCPAFKEIGQRFGGFDFAMIPIGAYSPRWFMSRIHANPSDAVHIHQDVQSRQSAPMHFATFVLTDEEMTEPPRLLRQECDKRGIKEAEFRVGGFGETVAAEATSRCPELGADNGAPKSKM</sequence>
<dbReference type="PANTHER" id="PTHR15032:SF4">
    <property type="entry name" value="N-ACYL-PHOSPHATIDYLETHANOLAMINE-HYDROLYZING PHOSPHOLIPASE D"/>
    <property type="match status" value="1"/>
</dbReference>
<dbReference type="GO" id="GO:0070290">
    <property type="term" value="F:N-acylphosphatidylethanolamine-specific phospholipase D activity"/>
    <property type="evidence" value="ECO:0007669"/>
    <property type="project" value="TreeGrafter"/>
</dbReference>
<dbReference type="EMBL" id="FQNC01000041">
    <property type="protein sequence ID" value="SGY29356.1"/>
    <property type="molecule type" value="Genomic_DNA"/>
</dbReference>
<feature type="domain" description="Metallo-beta-lactamase" evidence="1">
    <location>
        <begin position="145"/>
        <end position="396"/>
    </location>
</feature>
<gene>
    <name evidence="2" type="primary">BQ5605_C002g01045</name>
    <name evidence="2" type="ORF">BQ5605_C002G01045</name>
</gene>
<dbReference type="InterPro" id="IPR036866">
    <property type="entry name" value="RibonucZ/Hydroxyglut_hydro"/>
</dbReference>
<dbReference type="SUPFAM" id="SSF56281">
    <property type="entry name" value="Metallo-hydrolase/oxidoreductase"/>
    <property type="match status" value="1"/>
</dbReference>
<dbReference type="Proteomes" id="UP000249464">
    <property type="component" value="Unassembled WGS sequence"/>
</dbReference>
<evidence type="ECO:0000313" key="2">
    <source>
        <dbReference type="EMBL" id="SGY29356.1"/>
    </source>
</evidence>